<dbReference type="GO" id="GO:0006270">
    <property type="term" value="P:DNA replication initiation"/>
    <property type="evidence" value="ECO:0007669"/>
    <property type="project" value="TreeGrafter"/>
</dbReference>
<keyword evidence="4 12" id="KW-0547">Nucleotide-binding</keyword>
<gene>
    <name evidence="12 15" type="primary">priA</name>
    <name evidence="15" type="ORF">HLPR_18000</name>
</gene>
<feature type="binding site" evidence="12">
    <location>
        <position position="530"/>
    </location>
    <ligand>
        <name>Zn(2+)</name>
        <dbReference type="ChEBI" id="CHEBI:29105"/>
        <label>2</label>
    </ligand>
</feature>
<dbReference type="CDD" id="cd17929">
    <property type="entry name" value="DEXHc_priA"/>
    <property type="match status" value="1"/>
</dbReference>
<dbReference type="NCBIfam" id="NF004066">
    <property type="entry name" value="PRK05580.1-3"/>
    <property type="match status" value="1"/>
</dbReference>
<keyword evidence="1 12" id="KW-0639">Primosome</keyword>
<dbReference type="AlphaFoldDB" id="A0AAU9E4E2"/>
<comment type="catalytic activity">
    <reaction evidence="12">
        <text>Couples ATP hydrolysis with the unwinding of duplex DNA by translocating in the 3'-5' direction.</text>
        <dbReference type="EC" id="5.6.2.4"/>
    </reaction>
</comment>
<dbReference type="HAMAP" id="MF_00983">
    <property type="entry name" value="PriA"/>
    <property type="match status" value="1"/>
</dbReference>
<feature type="coiled-coil region" evidence="13">
    <location>
        <begin position="221"/>
        <end position="248"/>
    </location>
</feature>
<dbReference type="InterPro" id="IPR005259">
    <property type="entry name" value="PriA"/>
</dbReference>
<dbReference type="GO" id="GO:0006310">
    <property type="term" value="P:DNA recombination"/>
    <property type="evidence" value="ECO:0007669"/>
    <property type="project" value="InterPro"/>
</dbReference>
<accession>A0AAU9E4E2</accession>
<keyword evidence="5 12" id="KW-0378">Hydrolase</keyword>
<dbReference type="InterPro" id="IPR011545">
    <property type="entry name" value="DEAD/DEAH_box_helicase_dom"/>
</dbReference>
<dbReference type="Pfam" id="PF18074">
    <property type="entry name" value="PriA_C"/>
    <property type="match status" value="1"/>
</dbReference>
<sequence length="821" mass="93971">MDDIFVEVAITTYTKVLDKTFTYKVPSSLSESVYIGSKLIVPFGGGNKHHEGFVIKLKNQSEFEKTKDIIDVLGEDEVLTNNQLNLVSFLRRRYLSTYSEALNLVTPPKNKIKFEVYYKVSKDIDLNNIILTDTNREIVDFISTNLIKEENLFNCFGTNIKSKIQTLIKQNYIKKIYKPISLIKPKTDLLITKNRDSTLEKVLSRLGKRSPKKIEILKIVYLNEEILLTDLKKEINATKKEIVTLSKSGFIDLKEVDISVNPKLFVSNNKQFKAELNEEQQLVYNSIKKDIDFEKFSPHLIRGVTGSGKTEVYIELVKRVVEKGKSAFIMVPEISLTPQLVSRFNYHFGDEIAIFHSKLTPIERFSQWNDVKKGMKKIVIGARSAIFAPLNNIGIIILDEEHDMSYKSGSSLKYHTKDVALYLGIKENCPVVFGSATPSIESEYNASTGIFKLHTISSRHGEAMMPKVKIIDMREELISGNRSVFSYELKKSINDRLNKNEQVIIMLNRKGHSTYVSCRECGFVLKCPNCEISLTYYKGINKAKCSYCDYEVSVSNNCPSCGSKYYKYMGMGTEKLEELIKSEFVNAKTIRLDSTTTSRKGSLEKIISKVEKKEVDILVGTQIVSKGLDFENVTLVGIVNADSGLNFPDFTANENTFQLLSQVSGRSGRGKKKGQVIIQSYDPENFVIKMVKDHNYLGFYKEELSIRNAFNYPPYFKICSILFNGENENEVIYISENIKKQIEEGIIKNKLKFIEINGPYPAVYSKIKKKYRYQITIKYKKESMKVLRTVLRRVQNNYNLKIRSKYDNINFIIDIDAKSLI</sequence>
<dbReference type="Pfam" id="PF00270">
    <property type="entry name" value="DEAD"/>
    <property type="match status" value="1"/>
</dbReference>
<dbReference type="EC" id="5.6.2.4" evidence="12"/>
<feature type="binding site" evidence="12">
    <location>
        <position position="518"/>
    </location>
    <ligand>
        <name>Zn(2+)</name>
        <dbReference type="ChEBI" id="CHEBI:29105"/>
        <label>1</label>
    </ligand>
</feature>
<dbReference type="CDD" id="cd18804">
    <property type="entry name" value="SF2_C_priA"/>
    <property type="match status" value="1"/>
</dbReference>
<dbReference type="GO" id="GO:0016787">
    <property type="term" value="F:hydrolase activity"/>
    <property type="evidence" value="ECO:0007669"/>
    <property type="project" value="UniProtKB-KW"/>
</dbReference>
<dbReference type="Pfam" id="PF18319">
    <property type="entry name" value="Zn_ribbon_PriA"/>
    <property type="match status" value="1"/>
</dbReference>
<keyword evidence="16" id="KW-1185">Reference proteome</keyword>
<keyword evidence="9 12" id="KW-0238">DNA-binding</keyword>
<evidence type="ECO:0000256" key="5">
    <source>
        <dbReference type="ARBA" id="ARBA00022801"/>
    </source>
</evidence>
<keyword evidence="3 12" id="KW-0479">Metal-binding</keyword>
<dbReference type="KEGG" id="hprf:HLPR_18000"/>
<dbReference type="GO" id="GO:0008270">
    <property type="term" value="F:zinc ion binding"/>
    <property type="evidence" value="ECO:0007669"/>
    <property type="project" value="UniProtKB-UniRule"/>
</dbReference>
<dbReference type="EMBL" id="AP028654">
    <property type="protein sequence ID" value="BEP29469.1"/>
    <property type="molecule type" value="Genomic_DNA"/>
</dbReference>
<evidence type="ECO:0000259" key="14">
    <source>
        <dbReference type="PROSITE" id="PS51192"/>
    </source>
</evidence>
<dbReference type="GO" id="GO:1990077">
    <property type="term" value="C:primosome complex"/>
    <property type="evidence" value="ECO:0007669"/>
    <property type="project" value="UniProtKB-UniRule"/>
</dbReference>
<evidence type="ECO:0000256" key="7">
    <source>
        <dbReference type="ARBA" id="ARBA00022833"/>
    </source>
</evidence>
<organism evidence="15 16">
    <name type="scientific">Helicovermis profundi</name>
    <dbReference type="NCBI Taxonomy" id="3065157"/>
    <lineage>
        <taxon>Bacteria</taxon>
        <taxon>Bacillati</taxon>
        <taxon>Bacillota</taxon>
        <taxon>Clostridia</taxon>
        <taxon>Helicovermis</taxon>
    </lineage>
</organism>
<dbReference type="SMART" id="SM00490">
    <property type="entry name" value="HELICc"/>
    <property type="match status" value="1"/>
</dbReference>
<evidence type="ECO:0000256" key="8">
    <source>
        <dbReference type="ARBA" id="ARBA00022840"/>
    </source>
</evidence>
<comment type="subunit">
    <text evidence="12">Component of the replication restart primosome.</text>
</comment>
<comment type="function">
    <text evidence="12">Initiates the restart of stalled replication forks, which reloads the replicative helicase on sites other than the origin of replication. Recognizes and binds to abandoned replication forks and remodels them to uncover a helicase loading site. Promotes assembly of the primosome at these replication forks.</text>
</comment>
<dbReference type="InterPro" id="IPR027417">
    <property type="entry name" value="P-loop_NTPase"/>
</dbReference>
<dbReference type="GO" id="GO:0005524">
    <property type="term" value="F:ATP binding"/>
    <property type="evidence" value="ECO:0007669"/>
    <property type="project" value="UniProtKB-UniRule"/>
</dbReference>
<dbReference type="Gene3D" id="3.40.1440.60">
    <property type="entry name" value="PriA, 3(prime) DNA-binding domain"/>
    <property type="match status" value="1"/>
</dbReference>
<dbReference type="GO" id="GO:0006269">
    <property type="term" value="P:DNA replication, synthesis of primer"/>
    <property type="evidence" value="ECO:0007669"/>
    <property type="project" value="UniProtKB-KW"/>
</dbReference>
<dbReference type="Pfam" id="PF00271">
    <property type="entry name" value="Helicase_C"/>
    <property type="match status" value="1"/>
</dbReference>
<feature type="binding site" evidence="12">
    <location>
        <position position="545"/>
    </location>
    <ligand>
        <name>Zn(2+)</name>
        <dbReference type="ChEBI" id="CHEBI:29105"/>
        <label>2</label>
    </ligand>
</feature>
<name>A0AAU9E4E2_9FIRM</name>
<keyword evidence="13" id="KW-0175">Coiled coil</keyword>
<evidence type="ECO:0000256" key="12">
    <source>
        <dbReference type="HAMAP-Rule" id="MF_00983"/>
    </source>
</evidence>
<dbReference type="SMART" id="SM00487">
    <property type="entry name" value="DEXDc"/>
    <property type="match status" value="1"/>
</dbReference>
<evidence type="ECO:0000256" key="10">
    <source>
        <dbReference type="ARBA" id="ARBA00023235"/>
    </source>
</evidence>
<dbReference type="InterPro" id="IPR042115">
    <property type="entry name" value="PriA_3primeBD_sf"/>
</dbReference>
<evidence type="ECO:0000256" key="13">
    <source>
        <dbReference type="SAM" id="Coils"/>
    </source>
</evidence>
<comment type="similarity">
    <text evidence="12">Belongs to the helicase family. PriA subfamily.</text>
</comment>
<keyword evidence="6 12" id="KW-0347">Helicase</keyword>
<dbReference type="PANTHER" id="PTHR30580">
    <property type="entry name" value="PRIMOSOMAL PROTEIN N"/>
    <property type="match status" value="1"/>
</dbReference>
<evidence type="ECO:0000313" key="15">
    <source>
        <dbReference type="EMBL" id="BEP29469.1"/>
    </source>
</evidence>
<keyword evidence="7 12" id="KW-0862">Zinc</keyword>
<feature type="binding site" evidence="12">
    <location>
        <position position="561"/>
    </location>
    <ligand>
        <name>Zn(2+)</name>
        <dbReference type="ChEBI" id="CHEBI:29105"/>
        <label>1</label>
    </ligand>
</feature>
<dbReference type="PANTHER" id="PTHR30580:SF0">
    <property type="entry name" value="PRIMOSOMAL PROTEIN N"/>
    <property type="match status" value="1"/>
</dbReference>
<evidence type="ECO:0000256" key="9">
    <source>
        <dbReference type="ARBA" id="ARBA00023125"/>
    </source>
</evidence>
<feature type="binding site" evidence="12">
    <location>
        <position position="521"/>
    </location>
    <ligand>
        <name>Zn(2+)</name>
        <dbReference type="ChEBI" id="CHEBI:29105"/>
        <label>1</label>
    </ligand>
</feature>
<evidence type="ECO:0000313" key="16">
    <source>
        <dbReference type="Proteomes" id="UP001321786"/>
    </source>
</evidence>
<protein>
    <recommendedName>
        <fullName evidence="12">Replication restart protein PriA</fullName>
    </recommendedName>
    <alternativeName>
        <fullName evidence="12">ATP-dependent DNA helicase PriA</fullName>
        <ecNumber evidence="12">5.6.2.4</ecNumber>
    </alternativeName>
    <alternativeName>
        <fullName evidence="12">DNA 3'-5' helicase PriA</fullName>
    </alternativeName>
</protein>
<comment type="catalytic activity">
    <reaction evidence="11 12">
        <text>ATP + H2O = ADP + phosphate + H(+)</text>
        <dbReference type="Rhea" id="RHEA:13065"/>
        <dbReference type="ChEBI" id="CHEBI:15377"/>
        <dbReference type="ChEBI" id="CHEBI:15378"/>
        <dbReference type="ChEBI" id="CHEBI:30616"/>
        <dbReference type="ChEBI" id="CHEBI:43474"/>
        <dbReference type="ChEBI" id="CHEBI:456216"/>
        <dbReference type="EC" id="5.6.2.4"/>
    </reaction>
</comment>
<dbReference type="Proteomes" id="UP001321786">
    <property type="component" value="Chromosome"/>
</dbReference>
<keyword evidence="8 12" id="KW-0067">ATP-binding</keyword>
<evidence type="ECO:0000256" key="11">
    <source>
        <dbReference type="ARBA" id="ARBA00048988"/>
    </source>
</evidence>
<keyword evidence="2 12" id="KW-0235">DNA replication</keyword>
<evidence type="ECO:0000256" key="6">
    <source>
        <dbReference type="ARBA" id="ARBA00022806"/>
    </source>
</evidence>
<feature type="binding site" evidence="12">
    <location>
        <position position="548"/>
    </location>
    <ligand>
        <name>Zn(2+)</name>
        <dbReference type="ChEBI" id="CHEBI:29105"/>
        <label>2</label>
    </ligand>
</feature>
<dbReference type="Gene3D" id="3.40.50.300">
    <property type="entry name" value="P-loop containing nucleotide triphosphate hydrolases"/>
    <property type="match status" value="2"/>
</dbReference>
<dbReference type="InterPro" id="IPR014001">
    <property type="entry name" value="Helicase_ATP-bd"/>
</dbReference>
<dbReference type="RefSeq" id="WP_338535099.1">
    <property type="nucleotide sequence ID" value="NZ_AP028654.1"/>
</dbReference>
<feature type="domain" description="Helicase ATP-binding" evidence="14">
    <location>
        <begin position="290"/>
        <end position="456"/>
    </location>
</feature>
<dbReference type="GO" id="GO:0043138">
    <property type="term" value="F:3'-5' DNA helicase activity"/>
    <property type="evidence" value="ECO:0007669"/>
    <property type="project" value="UniProtKB-EC"/>
</dbReference>
<dbReference type="InterPro" id="IPR001650">
    <property type="entry name" value="Helicase_C-like"/>
</dbReference>
<dbReference type="InterPro" id="IPR040498">
    <property type="entry name" value="PriA_CRR"/>
</dbReference>
<evidence type="ECO:0000256" key="2">
    <source>
        <dbReference type="ARBA" id="ARBA00022705"/>
    </source>
</evidence>
<evidence type="ECO:0000256" key="1">
    <source>
        <dbReference type="ARBA" id="ARBA00022515"/>
    </source>
</evidence>
<comment type="cofactor">
    <cofactor evidence="12">
        <name>Zn(2+)</name>
        <dbReference type="ChEBI" id="CHEBI:29105"/>
    </cofactor>
    <text evidence="12">Binds 2 zinc ions per subunit.</text>
</comment>
<proteinExistence type="inferred from homology"/>
<dbReference type="GO" id="GO:0006302">
    <property type="term" value="P:double-strand break repair"/>
    <property type="evidence" value="ECO:0007669"/>
    <property type="project" value="InterPro"/>
</dbReference>
<dbReference type="Pfam" id="PF17764">
    <property type="entry name" value="PriA_3primeBD"/>
    <property type="match status" value="1"/>
</dbReference>
<keyword evidence="10 12" id="KW-0413">Isomerase</keyword>
<dbReference type="PROSITE" id="PS51192">
    <property type="entry name" value="HELICASE_ATP_BIND_1"/>
    <property type="match status" value="1"/>
</dbReference>
<evidence type="ECO:0000256" key="4">
    <source>
        <dbReference type="ARBA" id="ARBA00022741"/>
    </source>
</evidence>
<evidence type="ECO:0000256" key="3">
    <source>
        <dbReference type="ARBA" id="ARBA00022723"/>
    </source>
</evidence>
<dbReference type="GO" id="GO:0003677">
    <property type="term" value="F:DNA binding"/>
    <property type="evidence" value="ECO:0007669"/>
    <property type="project" value="UniProtKB-UniRule"/>
</dbReference>
<dbReference type="InterPro" id="IPR041222">
    <property type="entry name" value="PriA_3primeBD"/>
</dbReference>
<feature type="binding site" evidence="12">
    <location>
        <position position="527"/>
    </location>
    <ligand>
        <name>Zn(2+)</name>
        <dbReference type="ChEBI" id="CHEBI:29105"/>
        <label>2</label>
    </ligand>
</feature>
<dbReference type="FunFam" id="3.40.50.300:FF:000489">
    <property type="entry name" value="Primosome assembly protein PriA"/>
    <property type="match status" value="1"/>
</dbReference>
<reference evidence="15 16" key="1">
    <citation type="submission" date="2023-08" db="EMBL/GenBank/DDBJ databases">
        <title>Helicovermis profunda gen. nov., sp. nov., a novel mesophilic, fermentative bacterium within the Bacillota from a deep-sea hydrothermal vent chimney.</title>
        <authorList>
            <person name="Miyazaki U."/>
            <person name="Mizutani D."/>
            <person name="Hashimoto Y."/>
            <person name="Tame A."/>
            <person name="Sawayama S."/>
            <person name="Miyazaki J."/>
            <person name="Takai K."/>
            <person name="Nakagawa S."/>
        </authorList>
    </citation>
    <scope>NUCLEOTIDE SEQUENCE [LARGE SCALE GENOMIC DNA]</scope>
    <source>
        <strain evidence="15 16">S502</strain>
    </source>
</reference>
<dbReference type="InterPro" id="IPR041236">
    <property type="entry name" value="PriA_C"/>
</dbReference>
<dbReference type="NCBIfam" id="TIGR00595">
    <property type="entry name" value="priA"/>
    <property type="match status" value="1"/>
</dbReference>
<feature type="binding site" evidence="12">
    <location>
        <position position="558"/>
    </location>
    <ligand>
        <name>Zn(2+)</name>
        <dbReference type="ChEBI" id="CHEBI:29105"/>
        <label>1</label>
    </ligand>
</feature>
<dbReference type="SUPFAM" id="SSF52540">
    <property type="entry name" value="P-loop containing nucleoside triphosphate hydrolases"/>
    <property type="match status" value="2"/>
</dbReference>